<dbReference type="AlphaFoldDB" id="A0A485KJ27"/>
<dbReference type="EMBL" id="VJMH01005004">
    <property type="protein sequence ID" value="KAF0701631.1"/>
    <property type="molecule type" value="Genomic_DNA"/>
</dbReference>
<accession>A0A485KJ27</accession>
<evidence type="ECO:0000313" key="3">
    <source>
        <dbReference type="Proteomes" id="UP000332933"/>
    </source>
</evidence>
<dbReference type="SUPFAM" id="SSF49899">
    <property type="entry name" value="Concanavalin A-like lectins/glucanases"/>
    <property type="match status" value="1"/>
</dbReference>
<evidence type="ECO:0000313" key="2">
    <source>
        <dbReference type="EMBL" id="VFT84839.1"/>
    </source>
</evidence>
<dbReference type="Gene3D" id="3.30.710.10">
    <property type="entry name" value="Potassium Channel Kv1.1, Chain A"/>
    <property type="match status" value="1"/>
</dbReference>
<dbReference type="EMBL" id="CAADRA010005025">
    <property type="protein sequence ID" value="VFT84839.1"/>
    <property type="molecule type" value="Genomic_DNA"/>
</dbReference>
<dbReference type="Proteomes" id="UP000332933">
    <property type="component" value="Unassembled WGS sequence"/>
</dbReference>
<organism evidence="2 3">
    <name type="scientific">Aphanomyces stellatus</name>
    <dbReference type="NCBI Taxonomy" id="120398"/>
    <lineage>
        <taxon>Eukaryota</taxon>
        <taxon>Sar</taxon>
        <taxon>Stramenopiles</taxon>
        <taxon>Oomycota</taxon>
        <taxon>Saprolegniomycetes</taxon>
        <taxon>Saprolegniales</taxon>
        <taxon>Verrucalvaceae</taxon>
        <taxon>Aphanomyces</taxon>
    </lineage>
</organism>
<reference evidence="1" key="2">
    <citation type="submission" date="2019-06" db="EMBL/GenBank/DDBJ databases">
        <title>Genomics analysis of Aphanomyces spp. identifies a new class of oomycete effector associated with host adaptation.</title>
        <authorList>
            <person name="Gaulin E."/>
        </authorList>
    </citation>
    <scope>NUCLEOTIDE SEQUENCE</scope>
    <source>
        <strain evidence="1">CBS 578.67</strain>
    </source>
</reference>
<evidence type="ECO:0000313" key="1">
    <source>
        <dbReference type="EMBL" id="KAF0701631.1"/>
    </source>
</evidence>
<name>A0A485KJ27_9STRA</name>
<dbReference type="SUPFAM" id="SSF54695">
    <property type="entry name" value="POZ domain"/>
    <property type="match status" value="1"/>
</dbReference>
<gene>
    <name evidence="2" type="primary">Aste57867_7946</name>
    <name evidence="1" type="ORF">As57867_007916</name>
    <name evidence="2" type="ORF">ASTE57867_7946</name>
</gene>
<protein>
    <submittedName>
        <fullName evidence="2">Aste57867_7946 protein</fullName>
    </submittedName>
</protein>
<keyword evidence="3" id="KW-1185">Reference proteome</keyword>
<dbReference type="OrthoDB" id="66888at2759"/>
<reference evidence="2 3" key="1">
    <citation type="submission" date="2019-03" db="EMBL/GenBank/DDBJ databases">
        <authorList>
            <person name="Gaulin E."/>
            <person name="Dumas B."/>
        </authorList>
    </citation>
    <scope>NUCLEOTIDE SEQUENCE [LARGE SCALE GENOMIC DNA]</scope>
    <source>
        <strain evidence="2">CBS 568.67</strain>
    </source>
</reference>
<dbReference type="InterPro" id="IPR011333">
    <property type="entry name" value="SKP1/BTB/POZ_sf"/>
</dbReference>
<sequence>METTLARATQCARATLRRPSATFVDLNVGRTLFTVFRKTLLRVKGSYFDAMLGSDQWIAHADGDVDAAPPPYVLAVDPITFPRVLDALGTGALSFAGLSDWDATQLRATLDSLKLDVRAFRARSWDPRCCSASMELSSDRTMAHAATPGTRSTVLGDTSVASFRVVLDAFDSSTCVGVCARGTFYAGIDAAATAVGYFIRVSNGSVGHRVDAFDSACVRGGFVPLDVLTVTCRDGIVRFQRNDDDDCPAAFALDDVEVELVPVVSTYFNATLTILK</sequence>
<dbReference type="InterPro" id="IPR013320">
    <property type="entry name" value="ConA-like_dom_sf"/>
</dbReference>
<proteinExistence type="predicted"/>